<dbReference type="PROSITE" id="PS50082">
    <property type="entry name" value="WD_REPEATS_2"/>
    <property type="match status" value="2"/>
</dbReference>
<feature type="domain" description="Cytochrome C Planctomycete-type" evidence="5">
    <location>
        <begin position="53"/>
        <end position="110"/>
    </location>
</feature>
<dbReference type="Gene3D" id="2.130.10.10">
    <property type="entry name" value="YVTN repeat-like/Quinoprotein amine dehydrogenase"/>
    <property type="match status" value="2"/>
</dbReference>
<evidence type="ECO:0000259" key="5">
    <source>
        <dbReference type="Pfam" id="PF07635"/>
    </source>
</evidence>
<organism evidence="6 7">
    <name type="scientific">Gemmata obscuriglobus</name>
    <dbReference type="NCBI Taxonomy" id="114"/>
    <lineage>
        <taxon>Bacteria</taxon>
        <taxon>Pseudomonadati</taxon>
        <taxon>Planctomycetota</taxon>
        <taxon>Planctomycetia</taxon>
        <taxon>Gemmatales</taxon>
        <taxon>Gemmataceae</taxon>
        <taxon>Gemmata</taxon>
    </lineage>
</organism>
<evidence type="ECO:0000256" key="4">
    <source>
        <dbReference type="SAM" id="SignalP"/>
    </source>
</evidence>
<dbReference type="GO" id="GO:0009055">
    <property type="term" value="F:electron transfer activity"/>
    <property type="evidence" value="ECO:0007669"/>
    <property type="project" value="InterPro"/>
</dbReference>
<proteinExistence type="predicted"/>
<feature type="repeat" description="WD" evidence="3">
    <location>
        <begin position="302"/>
        <end position="343"/>
    </location>
</feature>
<dbReference type="SMART" id="SM00320">
    <property type="entry name" value="WD40"/>
    <property type="match status" value="7"/>
</dbReference>
<reference evidence="6 7" key="1">
    <citation type="submission" date="2018-01" db="EMBL/GenBank/DDBJ databases">
        <title>G. obscuriglobus.</title>
        <authorList>
            <person name="Franke J."/>
            <person name="Blomberg W."/>
            <person name="Selmecki A."/>
        </authorList>
    </citation>
    <scope>NUCLEOTIDE SEQUENCE [LARGE SCALE GENOMIC DNA]</scope>
    <source>
        <strain evidence="6 7">DSM 5831</strain>
    </source>
</reference>
<evidence type="ECO:0000256" key="2">
    <source>
        <dbReference type="ARBA" id="ARBA00022737"/>
    </source>
</evidence>
<evidence type="ECO:0000313" key="7">
    <source>
        <dbReference type="Proteomes" id="UP000245802"/>
    </source>
</evidence>
<feature type="signal peptide" evidence="4">
    <location>
        <begin position="1"/>
        <end position="21"/>
    </location>
</feature>
<dbReference type="GO" id="GO:0020037">
    <property type="term" value="F:heme binding"/>
    <property type="evidence" value="ECO:0007669"/>
    <property type="project" value="InterPro"/>
</dbReference>
<feature type="chain" id="PRO_5016314143" description="Cytochrome C Planctomycete-type domain-containing protein" evidence="4">
    <location>
        <begin position="22"/>
        <end position="483"/>
    </location>
</feature>
<dbReference type="EMBL" id="CP025958">
    <property type="protein sequence ID" value="AWM40480.1"/>
    <property type="molecule type" value="Genomic_DNA"/>
</dbReference>
<dbReference type="RefSeq" id="WP_010053149.1">
    <property type="nucleotide sequence ID" value="NZ_CP025958.1"/>
</dbReference>
<evidence type="ECO:0000256" key="1">
    <source>
        <dbReference type="ARBA" id="ARBA00022574"/>
    </source>
</evidence>
<protein>
    <recommendedName>
        <fullName evidence="5">Cytochrome C Planctomycete-type domain-containing protein</fullName>
    </recommendedName>
</protein>
<keyword evidence="4" id="KW-0732">Signal</keyword>
<dbReference type="SUPFAM" id="SSF46626">
    <property type="entry name" value="Cytochrome c"/>
    <property type="match status" value="1"/>
</dbReference>
<dbReference type="SUPFAM" id="SSF50978">
    <property type="entry name" value="WD40 repeat-like"/>
    <property type="match status" value="1"/>
</dbReference>
<dbReference type="AlphaFoldDB" id="A0A2Z3HGF4"/>
<dbReference type="PROSITE" id="PS50294">
    <property type="entry name" value="WD_REPEATS_REGION"/>
    <property type="match status" value="2"/>
</dbReference>
<dbReference type="InterPro" id="IPR015943">
    <property type="entry name" value="WD40/YVTN_repeat-like_dom_sf"/>
</dbReference>
<dbReference type="InterPro" id="IPR019775">
    <property type="entry name" value="WD40_repeat_CS"/>
</dbReference>
<dbReference type="Pfam" id="PF07635">
    <property type="entry name" value="PSCyt1"/>
    <property type="match status" value="1"/>
</dbReference>
<evidence type="ECO:0000256" key="3">
    <source>
        <dbReference type="PROSITE-ProRule" id="PRU00221"/>
    </source>
</evidence>
<dbReference type="InterPro" id="IPR036909">
    <property type="entry name" value="Cyt_c-like_dom_sf"/>
</dbReference>
<dbReference type="Proteomes" id="UP000245802">
    <property type="component" value="Chromosome"/>
</dbReference>
<gene>
    <name evidence="6" type="ORF">C1280_28175</name>
</gene>
<dbReference type="KEGG" id="gog:C1280_28175"/>
<dbReference type="InterPro" id="IPR036322">
    <property type="entry name" value="WD40_repeat_dom_sf"/>
</dbReference>
<keyword evidence="1 3" id="KW-0853">WD repeat</keyword>
<evidence type="ECO:0000313" key="6">
    <source>
        <dbReference type="EMBL" id="AWM40480.1"/>
    </source>
</evidence>
<dbReference type="PANTHER" id="PTHR19879">
    <property type="entry name" value="TRANSCRIPTION INITIATION FACTOR TFIID"/>
    <property type="match status" value="1"/>
</dbReference>
<dbReference type="InterPro" id="IPR001680">
    <property type="entry name" value="WD40_rpt"/>
</dbReference>
<name>A0A2Z3HGF4_9BACT</name>
<dbReference type="OrthoDB" id="226265at2"/>
<feature type="repeat" description="WD" evidence="3">
    <location>
        <begin position="344"/>
        <end position="375"/>
    </location>
</feature>
<dbReference type="InterPro" id="IPR011429">
    <property type="entry name" value="Cyt_c_Planctomycete-type"/>
</dbReference>
<dbReference type="CDD" id="cd00200">
    <property type="entry name" value="WD40"/>
    <property type="match status" value="1"/>
</dbReference>
<dbReference type="PANTHER" id="PTHR19879:SF9">
    <property type="entry name" value="TRANSCRIPTION INITIATION FACTOR TFIID SUBUNIT 5"/>
    <property type="match status" value="1"/>
</dbReference>
<accession>A0A2Z3HGF4</accession>
<keyword evidence="7" id="KW-1185">Reference proteome</keyword>
<keyword evidence="2" id="KW-0677">Repeat</keyword>
<dbReference type="PROSITE" id="PS00678">
    <property type="entry name" value="WD_REPEATS_1"/>
    <property type="match status" value="1"/>
</dbReference>
<sequence>MLPRLLYPLTLSLVAFGLAHAQPAKTDPKADPAKKADAVTYKDHVLPVLRKHCLNCHNADKASSDLDVSTYQALMAGGASGEAVKPGNPGQSALYRVTAHEVEPKMPPKGPKIPDADLAVLKKWIEGGAPETAVGAAKGAGRKVEIDPVALTKGKPAGPPPMPVSLPAVKLARTDRAHPVTALATSPWAPLAAVAGHERVLLYNTDTLKLIGTLPFPERVPHVLRFSRNGKWLLAGGGRGAAQGRVVIWDVATGKRVTEIGDEADVVLAADVSPDHKFVALGGPGKLVKVYDVATGTLKHKIKKHTDWVTAIEFSPDGELLASGDRNGGAFVWEAATGGIVFTLGDHKDAVTGLSWRADSQMLASASEDGKVILWFAEDGFPTRTITAQADAKAPARNKTPGVLAVGYARTGQFVTCGRDNTARVWKADGTQVARLEGFTDVPSKAVFSHDGERVLVGDFTGKVRVWDLKDKKPAGELTTNPD</sequence>
<dbReference type="Pfam" id="PF00400">
    <property type="entry name" value="WD40"/>
    <property type="match status" value="4"/>
</dbReference>